<name>A0A0C9VVJ8_SPHS4</name>
<dbReference type="EMBL" id="KN837128">
    <property type="protein sequence ID" value="KIJ42685.1"/>
    <property type="molecule type" value="Genomic_DNA"/>
</dbReference>
<protein>
    <submittedName>
        <fullName evidence="1">Uncharacterized protein</fullName>
    </submittedName>
</protein>
<gene>
    <name evidence="1" type="ORF">M422DRAFT_254120</name>
</gene>
<evidence type="ECO:0000313" key="2">
    <source>
        <dbReference type="Proteomes" id="UP000054279"/>
    </source>
</evidence>
<dbReference type="AlphaFoldDB" id="A0A0C9VVJ8"/>
<dbReference type="Proteomes" id="UP000054279">
    <property type="component" value="Unassembled WGS sequence"/>
</dbReference>
<sequence>MPMTAEVTVGSAWPIYFSRAIEILNDRVTPILGTSPRNVLFGSVDDAMDLNQIVDLDLDVGLHFKFLDAECDDTLDHFTVRQVRRKLYFDKRAKEKIFKKDDLVLVHNSRYFNAQNREVKLKLSPPWFGPLIVHERIHNSYILKTMAGNIAVGRVHVNRLKKFHLAQDTVEEREIHENAINEDQAILDAIQEIRDPPIGQFEPQVALWLLHKLSIDDPPDEHIQPIHISLPTFSTETHIATETKTIASSGCPACDYSPQRKIRITQASIAPIHNLDEPPAPPQDRRAGGSVIVTFVTLRDISIPRQWSDPSLPMDEAAWWLPMLATGIQRSSDIPLRLSMVLATDWLAAPQFVVSLDAFDVVDDALLLHAL</sequence>
<proteinExistence type="predicted"/>
<evidence type="ECO:0000313" key="1">
    <source>
        <dbReference type="EMBL" id="KIJ42685.1"/>
    </source>
</evidence>
<dbReference type="HOGENOM" id="CLU_746334_0_0_1"/>
<organism evidence="1 2">
    <name type="scientific">Sphaerobolus stellatus (strain SS14)</name>
    <dbReference type="NCBI Taxonomy" id="990650"/>
    <lineage>
        <taxon>Eukaryota</taxon>
        <taxon>Fungi</taxon>
        <taxon>Dikarya</taxon>
        <taxon>Basidiomycota</taxon>
        <taxon>Agaricomycotina</taxon>
        <taxon>Agaricomycetes</taxon>
        <taxon>Phallomycetidae</taxon>
        <taxon>Geastrales</taxon>
        <taxon>Sphaerobolaceae</taxon>
        <taxon>Sphaerobolus</taxon>
    </lineage>
</organism>
<accession>A0A0C9VVJ8</accession>
<reference evidence="1 2" key="1">
    <citation type="submission" date="2014-06" db="EMBL/GenBank/DDBJ databases">
        <title>Evolutionary Origins and Diversification of the Mycorrhizal Mutualists.</title>
        <authorList>
            <consortium name="DOE Joint Genome Institute"/>
            <consortium name="Mycorrhizal Genomics Consortium"/>
            <person name="Kohler A."/>
            <person name="Kuo A."/>
            <person name="Nagy L.G."/>
            <person name="Floudas D."/>
            <person name="Copeland A."/>
            <person name="Barry K.W."/>
            <person name="Cichocki N."/>
            <person name="Veneault-Fourrey C."/>
            <person name="LaButti K."/>
            <person name="Lindquist E.A."/>
            <person name="Lipzen A."/>
            <person name="Lundell T."/>
            <person name="Morin E."/>
            <person name="Murat C."/>
            <person name="Riley R."/>
            <person name="Ohm R."/>
            <person name="Sun H."/>
            <person name="Tunlid A."/>
            <person name="Henrissat B."/>
            <person name="Grigoriev I.V."/>
            <person name="Hibbett D.S."/>
            <person name="Martin F."/>
        </authorList>
    </citation>
    <scope>NUCLEOTIDE SEQUENCE [LARGE SCALE GENOMIC DNA]</scope>
    <source>
        <strain evidence="1 2">SS14</strain>
    </source>
</reference>
<keyword evidence="2" id="KW-1185">Reference proteome</keyword>